<dbReference type="AlphaFoldDB" id="A0A8J2VLM9"/>
<evidence type="ECO:0000259" key="1">
    <source>
        <dbReference type="Pfam" id="PF13472"/>
    </source>
</evidence>
<accession>A0A8J2VLM9</accession>
<evidence type="ECO:0000313" key="2">
    <source>
        <dbReference type="EMBL" id="GGE30848.1"/>
    </source>
</evidence>
<protein>
    <submittedName>
        <fullName evidence="2">SGNH hydrolase</fullName>
    </submittedName>
</protein>
<keyword evidence="3" id="KW-1185">Reference proteome</keyword>
<feature type="domain" description="SGNH hydrolase-type esterase" evidence="1">
    <location>
        <begin position="223"/>
        <end position="413"/>
    </location>
</feature>
<reference evidence="2" key="1">
    <citation type="journal article" date="2014" name="Int. J. Syst. Evol. Microbiol.">
        <title>Complete genome sequence of Corynebacterium casei LMG S-19264T (=DSM 44701T), isolated from a smear-ripened cheese.</title>
        <authorList>
            <consortium name="US DOE Joint Genome Institute (JGI-PGF)"/>
            <person name="Walter F."/>
            <person name="Albersmeier A."/>
            <person name="Kalinowski J."/>
            <person name="Ruckert C."/>
        </authorList>
    </citation>
    <scope>NUCLEOTIDE SEQUENCE</scope>
    <source>
        <strain evidence="2">CGMCC 1.15371</strain>
    </source>
</reference>
<dbReference type="Proteomes" id="UP000628775">
    <property type="component" value="Unassembled WGS sequence"/>
</dbReference>
<proteinExistence type="predicted"/>
<dbReference type="InterPro" id="IPR036514">
    <property type="entry name" value="SGNH_hydro_sf"/>
</dbReference>
<dbReference type="SUPFAM" id="SSF52266">
    <property type="entry name" value="SGNH hydrolase"/>
    <property type="match status" value="1"/>
</dbReference>
<gene>
    <name evidence="2" type="ORF">GCM10011391_06840</name>
</gene>
<dbReference type="InterPro" id="IPR053140">
    <property type="entry name" value="GDSL_Rv0518-like"/>
</dbReference>
<sequence length="432" mass="47663">MKERMRQAFTRRVKVTLLFFIVIVLACTSISIGKSNYSTHHNQSSHLKWVGGWEASPQAPRPFGFSQQGFFHQTIRLVIHPHLSGEAVRLTFSNIFGQKPVTFGQVHIAISSKGNRIIPGTDHPVTFAGHPSVTLPAGGQVKSDVIPFKVINGRNLTVSIYIPERTGPATWHALSNQIAYVSNSGNHAQETSGTAYKTKLFGWYWLSGVDIQTASSVPGVIVALGDSITDGLHSSINSNHRWPDYFAERLSQGPLDQQYSVLNAGISGNRILVNSLRNGVSARTRLQRDVLSQTGVTDVIFLEGINDIGKLPHTYDANKIIAGMKTIIKQVHAKGLTIYGGTLTPFQGKIGGYYTEQGERTREQVNHWIRTSGAFDGVIDFDKALRDPNHPHRLLSRYDSGDHLHPSDLGYQAMANAAYLTLFDRKHHSPTP</sequence>
<reference evidence="2" key="2">
    <citation type="submission" date="2020-09" db="EMBL/GenBank/DDBJ databases">
        <authorList>
            <person name="Sun Q."/>
            <person name="Zhou Y."/>
        </authorList>
    </citation>
    <scope>NUCLEOTIDE SEQUENCE</scope>
    <source>
        <strain evidence="2">CGMCC 1.15371</strain>
    </source>
</reference>
<organism evidence="2 3">
    <name type="scientific">Pullulanibacillus camelliae</name>
    <dbReference type="NCBI Taxonomy" id="1707096"/>
    <lineage>
        <taxon>Bacteria</taxon>
        <taxon>Bacillati</taxon>
        <taxon>Bacillota</taxon>
        <taxon>Bacilli</taxon>
        <taxon>Bacillales</taxon>
        <taxon>Sporolactobacillaceae</taxon>
        <taxon>Pullulanibacillus</taxon>
    </lineage>
</organism>
<keyword evidence="2" id="KW-0378">Hydrolase</keyword>
<dbReference type="Gene3D" id="3.40.50.1110">
    <property type="entry name" value="SGNH hydrolase"/>
    <property type="match status" value="1"/>
</dbReference>
<dbReference type="PANTHER" id="PTHR43784">
    <property type="entry name" value="GDSL-LIKE LIPASE/ACYLHYDROLASE, PUTATIVE (AFU_ORTHOLOGUE AFUA_2G00820)-RELATED"/>
    <property type="match status" value="1"/>
</dbReference>
<dbReference type="Pfam" id="PF13472">
    <property type="entry name" value="Lipase_GDSL_2"/>
    <property type="match status" value="1"/>
</dbReference>
<dbReference type="PANTHER" id="PTHR43784:SF2">
    <property type="entry name" value="GDSL-LIKE LIPASE_ACYLHYDROLASE, PUTATIVE (AFU_ORTHOLOGUE AFUA_2G00820)-RELATED"/>
    <property type="match status" value="1"/>
</dbReference>
<dbReference type="GO" id="GO:0016787">
    <property type="term" value="F:hydrolase activity"/>
    <property type="evidence" value="ECO:0007669"/>
    <property type="project" value="UniProtKB-KW"/>
</dbReference>
<dbReference type="PROSITE" id="PS51257">
    <property type="entry name" value="PROKAR_LIPOPROTEIN"/>
    <property type="match status" value="1"/>
</dbReference>
<evidence type="ECO:0000313" key="3">
    <source>
        <dbReference type="Proteomes" id="UP000628775"/>
    </source>
</evidence>
<dbReference type="InterPro" id="IPR013830">
    <property type="entry name" value="SGNH_hydro"/>
</dbReference>
<dbReference type="EMBL" id="BMIR01000002">
    <property type="protein sequence ID" value="GGE30848.1"/>
    <property type="molecule type" value="Genomic_DNA"/>
</dbReference>
<name>A0A8J2VLM9_9BACL</name>
<dbReference type="RefSeq" id="WP_188689203.1">
    <property type="nucleotide sequence ID" value="NZ_BMIR01000002.1"/>
</dbReference>
<comment type="caution">
    <text evidence="2">The sequence shown here is derived from an EMBL/GenBank/DDBJ whole genome shotgun (WGS) entry which is preliminary data.</text>
</comment>
<dbReference type="CDD" id="cd01830">
    <property type="entry name" value="XynE_like"/>
    <property type="match status" value="1"/>
</dbReference>